<keyword evidence="5" id="KW-1185">Reference proteome</keyword>
<evidence type="ECO:0000256" key="1">
    <source>
        <dbReference type="ARBA" id="ARBA00022676"/>
    </source>
</evidence>
<name>A0ABS9IGZ2_9FLAO</name>
<feature type="domain" description="Glycosyltransferase 2-like" evidence="3">
    <location>
        <begin position="4"/>
        <end position="123"/>
    </location>
</feature>
<dbReference type="EC" id="2.4.-.-" evidence="4"/>
<dbReference type="PANTHER" id="PTHR22916">
    <property type="entry name" value="GLYCOSYLTRANSFERASE"/>
    <property type="match status" value="1"/>
</dbReference>
<dbReference type="InterPro" id="IPR029044">
    <property type="entry name" value="Nucleotide-diphossugar_trans"/>
</dbReference>
<dbReference type="SUPFAM" id="SSF53448">
    <property type="entry name" value="Nucleotide-diphospho-sugar transferases"/>
    <property type="match status" value="1"/>
</dbReference>
<dbReference type="PANTHER" id="PTHR22916:SF51">
    <property type="entry name" value="GLYCOSYLTRANSFERASE EPSH-RELATED"/>
    <property type="match status" value="1"/>
</dbReference>
<dbReference type="CDD" id="cd00761">
    <property type="entry name" value="Glyco_tranf_GTA_type"/>
    <property type="match status" value="1"/>
</dbReference>
<dbReference type="Proteomes" id="UP001200022">
    <property type="component" value="Unassembled WGS sequence"/>
</dbReference>
<evidence type="ECO:0000256" key="2">
    <source>
        <dbReference type="ARBA" id="ARBA00022679"/>
    </source>
</evidence>
<dbReference type="InterPro" id="IPR001173">
    <property type="entry name" value="Glyco_trans_2-like"/>
</dbReference>
<evidence type="ECO:0000313" key="5">
    <source>
        <dbReference type="Proteomes" id="UP001200022"/>
    </source>
</evidence>
<dbReference type="Gene3D" id="3.90.550.10">
    <property type="entry name" value="Spore Coat Polysaccharide Biosynthesis Protein SpsA, Chain A"/>
    <property type="match status" value="1"/>
</dbReference>
<sequence>MKLSIIVPCYNVEDHIIRCLNSLVNQNLNPSDFEIIVIDDGSSDTSISLVKEFISKHKNIILYTQENRGLGAVRNRGIKLAKGEYIYFIDSDDYLAYNTMNIILESAINNDVEILGFQTILTDDLSLFKSETVNEFNETSVSTGVEYMLKSKLHRSEAWWYILKREFLIDTGHTFEEGKFMEDIVFTFRILTDAKRFLFLPIDAHRYVKNPDSIMNNESQKHLTKLIEGYISMIFRLHALAEEFKSKKQNDIQKVIHKIKYTSNLNTFFMFFKIIRSNISIKNINIILNKLKKIGAYPYNRRQVTEEYSHIKIKVIAFIFNNKFVFYTLLYPLRVLYKMKLIKLP</sequence>
<evidence type="ECO:0000259" key="3">
    <source>
        <dbReference type="Pfam" id="PF00535"/>
    </source>
</evidence>
<protein>
    <submittedName>
        <fullName evidence="4">Glycosyltransferase</fullName>
        <ecNumber evidence="4">2.4.-.-</ecNumber>
    </submittedName>
</protein>
<keyword evidence="2 4" id="KW-0808">Transferase</keyword>
<dbReference type="Pfam" id="PF00535">
    <property type="entry name" value="Glycos_transf_2"/>
    <property type="match status" value="1"/>
</dbReference>
<dbReference type="EMBL" id="JAKKDV010000002">
    <property type="protein sequence ID" value="MCF7560038.1"/>
    <property type="molecule type" value="Genomic_DNA"/>
</dbReference>
<accession>A0ABS9IGZ2</accession>
<organism evidence="4 5">
    <name type="scientific">Flaviramulus multivorans</name>
    <dbReference type="NCBI Taxonomy" id="1304750"/>
    <lineage>
        <taxon>Bacteria</taxon>
        <taxon>Pseudomonadati</taxon>
        <taxon>Bacteroidota</taxon>
        <taxon>Flavobacteriia</taxon>
        <taxon>Flavobacteriales</taxon>
        <taxon>Flavobacteriaceae</taxon>
        <taxon>Flaviramulus</taxon>
    </lineage>
</organism>
<comment type="caution">
    <text evidence="4">The sequence shown here is derived from an EMBL/GenBank/DDBJ whole genome shotgun (WGS) entry which is preliminary data.</text>
</comment>
<gene>
    <name evidence="4" type="ORF">L3X39_05260</name>
</gene>
<evidence type="ECO:0000313" key="4">
    <source>
        <dbReference type="EMBL" id="MCF7560038.1"/>
    </source>
</evidence>
<dbReference type="RefSeq" id="WP_237230723.1">
    <property type="nucleotide sequence ID" value="NZ_JAKKDV010000002.1"/>
</dbReference>
<proteinExistence type="predicted"/>
<keyword evidence="1 4" id="KW-0328">Glycosyltransferase</keyword>
<reference evidence="4 5" key="1">
    <citation type="submission" date="2022-01" db="EMBL/GenBank/DDBJ databases">
        <title>Draft genome sequence of Sabulilitoribacter multivorans KCTC 32326.</title>
        <authorList>
            <person name="Oh J.-S."/>
        </authorList>
    </citation>
    <scope>NUCLEOTIDE SEQUENCE [LARGE SCALE GENOMIC DNA]</scope>
    <source>
        <strain evidence="4 5">M-M16</strain>
    </source>
</reference>
<dbReference type="GO" id="GO:0016757">
    <property type="term" value="F:glycosyltransferase activity"/>
    <property type="evidence" value="ECO:0007669"/>
    <property type="project" value="UniProtKB-KW"/>
</dbReference>